<dbReference type="Pfam" id="PF00512">
    <property type="entry name" value="HisKA"/>
    <property type="match status" value="1"/>
</dbReference>
<dbReference type="SUPFAM" id="SSF47384">
    <property type="entry name" value="Homodimeric domain of signal transducing histidine kinase"/>
    <property type="match status" value="1"/>
</dbReference>
<dbReference type="InterPro" id="IPR003661">
    <property type="entry name" value="HisK_dim/P_dom"/>
</dbReference>
<feature type="domain" description="PAS" evidence="7">
    <location>
        <begin position="14"/>
        <end position="62"/>
    </location>
</feature>
<evidence type="ECO:0000259" key="7">
    <source>
        <dbReference type="PROSITE" id="PS50112"/>
    </source>
</evidence>
<reference evidence="9 10" key="1">
    <citation type="journal article" date="2014" name="Environ. Microbiol.">
        <title>Insights into organohalide respiration and the versatile catabolism of Sulfurospirillum multivorans gained from comparative genomics and physiological studies.</title>
        <authorList>
            <person name="Goris T."/>
            <person name="Schubert T."/>
            <person name="Gadkari J."/>
            <person name="Wubet T."/>
            <person name="Tarkka M."/>
            <person name="Buscot F."/>
            <person name="Adrian L."/>
            <person name="Diekert G."/>
        </authorList>
    </citation>
    <scope>NUCLEOTIDE SEQUENCE [LARGE SCALE GENOMIC DNA]</scope>
    <source>
        <strain evidence="10">DM 12446 / JCM 15788 / NBRC 109480</strain>
    </source>
</reference>
<evidence type="ECO:0000259" key="6">
    <source>
        <dbReference type="PROSITE" id="PS50109"/>
    </source>
</evidence>
<dbReference type="SMART" id="SM00387">
    <property type="entry name" value="HATPase_c"/>
    <property type="match status" value="1"/>
</dbReference>
<dbReference type="InterPro" id="IPR035965">
    <property type="entry name" value="PAS-like_dom_sf"/>
</dbReference>
<dbReference type="SMART" id="SM00086">
    <property type="entry name" value="PAC"/>
    <property type="match status" value="2"/>
</dbReference>
<dbReference type="Gene3D" id="3.30.565.10">
    <property type="entry name" value="Histidine kinase-like ATPase, C-terminal domain"/>
    <property type="match status" value="1"/>
</dbReference>
<dbReference type="EC" id="2.7.13.3" evidence="2"/>
<dbReference type="PANTHER" id="PTHR43304:SF1">
    <property type="entry name" value="PAC DOMAIN-CONTAINING PROTEIN"/>
    <property type="match status" value="1"/>
</dbReference>
<dbReference type="SMART" id="SM00091">
    <property type="entry name" value="PAS"/>
    <property type="match status" value="1"/>
</dbReference>
<accession>A0AA86APT8</accession>
<keyword evidence="5 9" id="KW-0418">Kinase</keyword>
<dbReference type="PROSITE" id="PS50112">
    <property type="entry name" value="PAS"/>
    <property type="match status" value="1"/>
</dbReference>
<dbReference type="Pfam" id="PF08447">
    <property type="entry name" value="PAS_3"/>
    <property type="match status" value="1"/>
</dbReference>
<evidence type="ECO:0000256" key="5">
    <source>
        <dbReference type="ARBA" id="ARBA00022777"/>
    </source>
</evidence>
<keyword evidence="3" id="KW-0597">Phosphoprotein</keyword>
<evidence type="ECO:0000256" key="3">
    <source>
        <dbReference type="ARBA" id="ARBA00022553"/>
    </source>
</evidence>
<dbReference type="InterPro" id="IPR001610">
    <property type="entry name" value="PAC"/>
</dbReference>
<dbReference type="GO" id="GO:0006355">
    <property type="term" value="P:regulation of DNA-templated transcription"/>
    <property type="evidence" value="ECO:0007669"/>
    <property type="project" value="InterPro"/>
</dbReference>
<dbReference type="SMART" id="SM00388">
    <property type="entry name" value="HisKA"/>
    <property type="match status" value="1"/>
</dbReference>
<dbReference type="NCBIfam" id="TIGR00229">
    <property type="entry name" value="sensory_box"/>
    <property type="match status" value="1"/>
</dbReference>
<feature type="domain" description="PAC" evidence="8">
    <location>
        <begin position="88"/>
        <end position="136"/>
    </location>
</feature>
<evidence type="ECO:0000256" key="4">
    <source>
        <dbReference type="ARBA" id="ARBA00022679"/>
    </source>
</evidence>
<dbReference type="AlphaFoldDB" id="A0AA86APT8"/>
<comment type="catalytic activity">
    <reaction evidence="1">
        <text>ATP + protein L-histidine = ADP + protein N-phospho-L-histidine.</text>
        <dbReference type="EC" id="2.7.13.3"/>
    </reaction>
</comment>
<keyword evidence="4" id="KW-0808">Transferase</keyword>
<dbReference type="EMBL" id="CP007201">
    <property type="protein sequence ID" value="AHJ14209.1"/>
    <property type="molecule type" value="Genomic_DNA"/>
</dbReference>
<evidence type="ECO:0000256" key="1">
    <source>
        <dbReference type="ARBA" id="ARBA00000085"/>
    </source>
</evidence>
<dbReference type="Proteomes" id="UP000019322">
    <property type="component" value="Chromosome"/>
</dbReference>
<dbReference type="Gene3D" id="1.10.287.130">
    <property type="match status" value="1"/>
</dbReference>
<dbReference type="InterPro" id="IPR013767">
    <property type="entry name" value="PAS_fold"/>
</dbReference>
<dbReference type="Pfam" id="PF00989">
    <property type="entry name" value="PAS"/>
    <property type="match status" value="1"/>
</dbReference>
<evidence type="ECO:0000313" key="10">
    <source>
        <dbReference type="Proteomes" id="UP000019322"/>
    </source>
</evidence>
<protein>
    <recommendedName>
        <fullName evidence="2">histidine kinase</fullName>
        <ecNumber evidence="2">2.7.13.3</ecNumber>
    </recommendedName>
</protein>
<dbReference type="CDD" id="cd00130">
    <property type="entry name" value="PAS"/>
    <property type="match status" value="1"/>
</dbReference>
<dbReference type="PRINTS" id="PR00344">
    <property type="entry name" value="BCTRLSENSOR"/>
</dbReference>
<dbReference type="PANTHER" id="PTHR43304">
    <property type="entry name" value="PHYTOCHROME-LIKE PROTEIN CPH1"/>
    <property type="match status" value="1"/>
</dbReference>
<gene>
    <name evidence="9" type="ORF">SMUL_2973</name>
</gene>
<dbReference type="GO" id="GO:0000155">
    <property type="term" value="F:phosphorelay sensor kinase activity"/>
    <property type="evidence" value="ECO:0007669"/>
    <property type="project" value="InterPro"/>
</dbReference>
<dbReference type="InterPro" id="IPR005467">
    <property type="entry name" value="His_kinase_dom"/>
</dbReference>
<dbReference type="SUPFAM" id="SSF55785">
    <property type="entry name" value="PYP-like sensor domain (PAS domain)"/>
    <property type="match status" value="2"/>
</dbReference>
<dbReference type="InterPro" id="IPR000014">
    <property type="entry name" value="PAS"/>
</dbReference>
<feature type="domain" description="Histidine kinase" evidence="6">
    <location>
        <begin position="303"/>
        <end position="516"/>
    </location>
</feature>
<dbReference type="SUPFAM" id="SSF55874">
    <property type="entry name" value="ATPase domain of HSP90 chaperone/DNA topoisomerase II/histidine kinase"/>
    <property type="match status" value="1"/>
</dbReference>
<dbReference type="Gene3D" id="3.30.450.20">
    <property type="entry name" value="PAS domain"/>
    <property type="match status" value="2"/>
</dbReference>
<dbReference type="Pfam" id="PF02518">
    <property type="entry name" value="HATPase_c"/>
    <property type="match status" value="1"/>
</dbReference>
<dbReference type="InterPro" id="IPR000700">
    <property type="entry name" value="PAS-assoc_C"/>
</dbReference>
<organism evidence="9 10">
    <name type="scientific">Sulfurospirillum multivorans (strain DM 12446 / JCM 15788 / NBRC 109480)</name>
    <dbReference type="NCBI Taxonomy" id="1150621"/>
    <lineage>
        <taxon>Bacteria</taxon>
        <taxon>Pseudomonadati</taxon>
        <taxon>Campylobacterota</taxon>
        <taxon>Epsilonproteobacteria</taxon>
        <taxon>Campylobacterales</taxon>
        <taxon>Sulfurospirillaceae</taxon>
        <taxon>Sulfurospirillum</taxon>
    </lineage>
</organism>
<dbReference type="RefSeq" id="WP_025346035.1">
    <property type="nucleotide sequence ID" value="NZ_CP007201.1"/>
</dbReference>
<feature type="domain" description="PAC" evidence="8">
    <location>
        <begin position="213"/>
        <end position="265"/>
    </location>
</feature>
<name>A0AA86APT8_SULMK</name>
<proteinExistence type="predicted"/>
<dbReference type="InterPro" id="IPR036890">
    <property type="entry name" value="HATPase_C_sf"/>
</dbReference>
<dbReference type="PROSITE" id="PS50109">
    <property type="entry name" value="HIS_KIN"/>
    <property type="match status" value="1"/>
</dbReference>
<dbReference type="InterPro" id="IPR004358">
    <property type="entry name" value="Sig_transdc_His_kin-like_C"/>
</dbReference>
<dbReference type="InterPro" id="IPR036097">
    <property type="entry name" value="HisK_dim/P_sf"/>
</dbReference>
<dbReference type="InterPro" id="IPR052162">
    <property type="entry name" value="Sensor_kinase/Photoreceptor"/>
</dbReference>
<evidence type="ECO:0000313" key="9">
    <source>
        <dbReference type="EMBL" id="AHJ14209.1"/>
    </source>
</evidence>
<dbReference type="PROSITE" id="PS50113">
    <property type="entry name" value="PAC"/>
    <property type="match status" value="2"/>
</dbReference>
<dbReference type="CDD" id="cd00082">
    <property type="entry name" value="HisKA"/>
    <property type="match status" value="1"/>
</dbReference>
<sequence>MAIPLKQTSTLKQKAERFEQLFNNSGVGIFIVDKDRLIIEANEACCKIFGFSYDQLVGQSAFVMHLSYATYVNFAEIAFNKVRLDEALNLEYPFKHKDGTTLWLRIAGDSIPSNEEVLWTITDITSRIEAQEKLKESEALLQNAEEIAHFGSWEIVMDEQRSMKWSKEMYLIYGEEPHEFTPTIERFNRYLSAVDAQRVKEVNQKALMSGMNEELDYVIYRKDRRKAFINTHRKAIYDDNGFPLRLVGTSLDVTNQKENERKIQQLNETLHLEVQLQLEKLREKDKQLQYQSRLIQMGEMLSMIAHQWRQPLAAIAATTSFLSAKLMLEEVNKEEFEEEIGRIETYVSHLSKTIDDFRSFFKAVKQQERVSLDVVVEKTLNIVKPLLVTKNITVITDFTCKQKIETYSNELAQVILNIIKNAEDALLDNAVREPTIWIRTYDDVRMLYLEIKDNAGGIDEALFEKIFEPYFSTKFNKDGTGVGLCMSKTIVEEHCKGTLSVHNEAGGAVFTIALPK</sequence>
<dbReference type="InterPro" id="IPR003594">
    <property type="entry name" value="HATPase_dom"/>
</dbReference>
<evidence type="ECO:0000256" key="2">
    <source>
        <dbReference type="ARBA" id="ARBA00012438"/>
    </source>
</evidence>
<dbReference type="KEGG" id="smul:SMUL_2973"/>
<dbReference type="InterPro" id="IPR013655">
    <property type="entry name" value="PAS_fold_3"/>
</dbReference>
<evidence type="ECO:0000259" key="8">
    <source>
        <dbReference type="PROSITE" id="PS50113"/>
    </source>
</evidence>